<protein>
    <recommendedName>
        <fullName evidence="5">Collagen triple helix repeat protein</fullName>
    </recommendedName>
</protein>
<feature type="chain" id="PRO_5045329718" description="Collagen triple helix repeat protein" evidence="2">
    <location>
        <begin position="24"/>
        <end position="195"/>
    </location>
</feature>
<dbReference type="Pfam" id="PF01391">
    <property type="entry name" value="Collagen"/>
    <property type="match status" value="1"/>
</dbReference>
<comment type="caution">
    <text evidence="3">The sequence shown here is derived from an EMBL/GenBank/DDBJ whole genome shotgun (WGS) entry which is preliminary data.</text>
</comment>
<name>A0ABT8DQS6_9BURK</name>
<gene>
    <name evidence="3" type="ORF">QWJ38_08500</name>
</gene>
<proteinExistence type="predicted"/>
<feature type="signal peptide" evidence="2">
    <location>
        <begin position="1"/>
        <end position="23"/>
    </location>
</feature>
<keyword evidence="2" id="KW-0732">Signal</keyword>
<evidence type="ECO:0000256" key="2">
    <source>
        <dbReference type="SAM" id="SignalP"/>
    </source>
</evidence>
<keyword evidence="4" id="KW-1185">Reference proteome</keyword>
<evidence type="ECO:0000313" key="4">
    <source>
        <dbReference type="Proteomes" id="UP001228044"/>
    </source>
</evidence>
<dbReference type="Proteomes" id="UP001228044">
    <property type="component" value="Unassembled WGS sequence"/>
</dbReference>
<dbReference type="RefSeq" id="WP_290358617.1">
    <property type="nucleotide sequence ID" value="NZ_JAUHHC010000002.1"/>
</dbReference>
<sequence length="195" mass="19764">MVNRLLMGSMLLLASALSSPADALVLCANPSGGVTALVECKGGMKIIDPVATGLVGPMGPQGPTGPQGPAGPQGAIGPPGPMGMQGVVGPRGPQGPAGQGLSVYERSVEQFILGPFSLRTIDVSCDPGDVALSGMWDMAYVLSTDPPSQPVRGYAGAPEVSQRVSATTWRFVVGNSSAGEHRVNRLAVLCSDLTP</sequence>
<evidence type="ECO:0000313" key="3">
    <source>
        <dbReference type="EMBL" id="MDN3920313.1"/>
    </source>
</evidence>
<feature type="region of interest" description="Disordered" evidence="1">
    <location>
        <begin position="58"/>
        <end position="84"/>
    </location>
</feature>
<evidence type="ECO:0000256" key="1">
    <source>
        <dbReference type="SAM" id="MobiDB-lite"/>
    </source>
</evidence>
<feature type="compositionally biased region" description="Low complexity" evidence="1">
    <location>
        <begin position="70"/>
        <end position="84"/>
    </location>
</feature>
<dbReference type="EMBL" id="JAUHHC010000002">
    <property type="protein sequence ID" value="MDN3920313.1"/>
    <property type="molecule type" value="Genomic_DNA"/>
</dbReference>
<reference evidence="3 4" key="1">
    <citation type="submission" date="2023-06" db="EMBL/GenBank/DDBJ databases">
        <title>Pelomonas sp. PFR6 16S ribosomal RNA gene Genome sequencing and assembly.</title>
        <authorList>
            <person name="Woo H."/>
        </authorList>
    </citation>
    <scope>NUCLEOTIDE SEQUENCE [LARGE SCALE GENOMIC DNA]</scope>
    <source>
        <strain evidence="3 4">PFR6</strain>
    </source>
</reference>
<dbReference type="InterPro" id="IPR008160">
    <property type="entry name" value="Collagen"/>
</dbReference>
<organism evidence="3 4">
    <name type="scientific">Roseateles violae</name>
    <dbReference type="NCBI Taxonomy" id="3058042"/>
    <lineage>
        <taxon>Bacteria</taxon>
        <taxon>Pseudomonadati</taxon>
        <taxon>Pseudomonadota</taxon>
        <taxon>Betaproteobacteria</taxon>
        <taxon>Burkholderiales</taxon>
        <taxon>Sphaerotilaceae</taxon>
        <taxon>Roseateles</taxon>
    </lineage>
</organism>
<accession>A0ABT8DQS6</accession>
<evidence type="ECO:0008006" key="5">
    <source>
        <dbReference type="Google" id="ProtNLM"/>
    </source>
</evidence>